<dbReference type="GO" id="GO:0045944">
    <property type="term" value="P:positive regulation of transcription by RNA polymerase II"/>
    <property type="evidence" value="ECO:0007669"/>
    <property type="project" value="InterPro"/>
</dbReference>
<evidence type="ECO:0000259" key="7">
    <source>
        <dbReference type="PROSITE" id="PS50066"/>
    </source>
</evidence>
<evidence type="ECO:0000256" key="1">
    <source>
        <dbReference type="ARBA" id="ARBA00004123"/>
    </source>
</evidence>
<sequence>MTRKKVKLAYINNDSSRKATYKKRKKGLMKKVSELSTLCGVDACAIIYSPYDTQPEVYPSPAGVHRIVTKFKKMPEIEQSKKMVNQETFLKQKISKVSEQVKKLKKENRDKEMNRLLYGNLSGKMNLQGLTVTDLNDLTWLIDQNLKDINKRMEKIAKDTKSARMAAAAAAAAIVPPLMNGEVKVNVATNSAANNINGHSGAIQRQQWRGDSNPQNQANINNNNNPMRFGGRDVIFPLGNNNKNNWVNDHFT</sequence>
<accession>A0A803PW05</accession>
<dbReference type="OrthoDB" id="1141271at2759"/>
<evidence type="ECO:0000256" key="2">
    <source>
        <dbReference type="ARBA" id="ARBA00023015"/>
    </source>
</evidence>
<keyword evidence="2" id="KW-0805">Transcription regulation</keyword>
<feature type="coiled-coil region" evidence="6">
    <location>
        <begin position="87"/>
        <end position="114"/>
    </location>
</feature>
<dbReference type="EMBL" id="UZAU01000618">
    <property type="status" value="NOT_ANNOTATED_CDS"/>
    <property type="molecule type" value="Genomic_DNA"/>
</dbReference>
<organism evidence="8 9">
    <name type="scientific">Cannabis sativa</name>
    <name type="common">Hemp</name>
    <name type="synonym">Marijuana</name>
    <dbReference type="NCBI Taxonomy" id="3483"/>
    <lineage>
        <taxon>Eukaryota</taxon>
        <taxon>Viridiplantae</taxon>
        <taxon>Streptophyta</taxon>
        <taxon>Embryophyta</taxon>
        <taxon>Tracheophyta</taxon>
        <taxon>Spermatophyta</taxon>
        <taxon>Magnoliopsida</taxon>
        <taxon>eudicotyledons</taxon>
        <taxon>Gunneridae</taxon>
        <taxon>Pentapetalae</taxon>
        <taxon>rosids</taxon>
        <taxon>fabids</taxon>
        <taxon>Rosales</taxon>
        <taxon>Cannabaceae</taxon>
        <taxon>Cannabis</taxon>
    </lineage>
</organism>
<dbReference type="Proteomes" id="UP000596661">
    <property type="component" value="Chromosome 6"/>
</dbReference>
<dbReference type="PRINTS" id="PR00404">
    <property type="entry name" value="MADSDOMAIN"/>
</dbReference>
<dbReference type="PANTHER" id="PTHR48019">
    <property type="entry name" value="SERUM RESPONSE FACTOR HOMOLOG"/>
    <property type="match status" value="1"/>
</dbReference>
<keyword evidence="5" id="KW-0539">Nucleus</keyword>
<dbReference type="Gramene" id="evm.model.06.1794">
    <property type="protein sequence ID" value="cds.evm.model.06.1794"/>
    <property type="gene ID" value="evm.TU.06.1794"/>
</dbReference>
<dbReference type="PROSITE" id="PS50066">
    <property type="entry name" value="MADS_BOX_2"/>
    <property type="match status" value="1"/>
</dbReference>
<keyword evidence="9" id="KW-1185">Reference proteome</keyword>
<evidence type="ECO:0000256" key="4">
    <source>
        <dbReference type="ARBA" id="ARBA00023163"/>
    </source>
</evidence>
<protein>
    <recommendedName>
        <fullName evidence="7">MADS-box domain-containing protein</fullName>
    </recommendedName>
</protein>
<comment type="subcellular location">
    <subcellularLocation>
        <location evidence="1">Nucleus</location>
    </subcellularLocation>
</comment>
<dbReference type="CDD" id="cd00266">
    <property type="entry name" value="MADS_SRF_like"/>
    <property type="match status" value="1"/>
</dbReference>
<evidence type="ECO:0000256" key="5">
    <source>
        <dbReference type="ARBA" id="ARBA00023242"/>
    </source>
</evidence>
<evidence type="ECO:0000313" key="9">
    <source>
        <dbReference type="Proteomes" id="UP000596661"/>
    </source>
</evidence>
<proteinExistence type="predicted"/>
<dbReference type="SUPFAM" id="SSF55455">
    <property type="entry name" value="SRF-like"/>
    <property type="match status" value="1"/>
</dbReference>
<dbReference type="GO" id="GO:0000981">
    <property type="term" value="F:DNA-binding transcription factor activity, RNA polymerase II-specific"/>
    <property type="evidence" value="ECO:0007669"/>
    <property type="project" value="InterPro"/>
</dbReference>
<dbReference type="Gene3D" id="3.40.1810.10">
    <property type="entry name" value="Transcription factor, MADS-box"/>
    <property type="match status" value="1"/>
</dbReference>
<dbReference type="Pfam" id="PF00319">
    <property type="entry name" value="SRF-TF"/>
    <property type="match status" value="1"/>
</dbReference>
<dbReference type="InterPro" id="IPR050142">
    <property type="entry name" value="MADS-box/MEF2_TF"/>
</dbReference>
<evidence type="ECO:0000313" key="8">
    <source>
        <dbReference type="EnsemblPlants" id="cds.evm.model.06.1794"/>
    </source>
</evidence>
<feature type="domain" description="MADS-box" evidence="7">
    <location>
        <begin position="1"/>
        <end position="49"/>
    </location>
</feature>
<name>A0A803PW05_CANSA</name>
<evidence type="ECO:0000256" key="6">
    <source>
        <dbReference type="SAM" id="Coils"/>
    </source>
</evidence>
<keyword evidence="4" id="KW-0804">Transcription</keyword>
<evidence type="ECO:0000256" key="3">
    <source>
        <dbReference type="ARBA" id="ARBA00023125"/>
    </source>
</evidence>
<reference evidence="8" key="1">
    <citation type="submission" date="2018-11" db="EMBL/GenBank/DDBJ databases">
        <authorList>
            <person name="Grassa J C."/>
        </authorList>
    </citation>
    <scope>NUCLEOTIDE SEQUENCE [LARGE SCALE GENOMIC DNA]</scope>
</reference>
<keyword evidence="6" id="KW-0175">Coiled coil</keyword>
<dbReference type="GO" id="GO:0005634">
    <property type="term" value="C:nucleus"/>
    <property type="evidence" value="ECO:0007669"/>
    <property type="project" value="UniProtKB-SubCell"/>
</dbReference>
<dbReference type="InterPro" id="IPR036879">
    <property type="entry name" value="TF_MADSbox_sf"/>
</dbReference>
<dbReference type="GO" id="GO:0046983">
    <property type="term" value="F:protein dimerization activity"/>
    <property type="evidence" value="ECO:0007669"/>
    <property type="project" value="InterPro"/>
</dbReference>
<dbReference type="OMA" id="REQWIME"/>
<reference evidence="8" key="2">
    <citation type="submission" date="2021-03" db="UniProtKB">
        <authorList>
            <consortium name="EnsemblPlants"/>
        </authorList>
    </citation>
    <scope>IDENTIFICATION</scope>
</reference>
<dbReference type="InterPro" id="IPR033897">
    <property type="entry name" value="SRF-like_MADS-box"/>
</dbReference>
<dbReference type="FunFam" id="3.40.1810.10:FF:000018">
    <property type="entry name" value="agamous-like MADS-box protein AGL80"/>
    <property type="match status" value="1"/>
</dbReference>
<dbReference type="SMART" id="SM00432">
    <property type="entry name" value="MADS"/>
    <property type="match status" value="1"/>
</dbReference>
<dbReference type="GO" id="GO:0000987">
    <property type="term" value="F:cis-regulatory region sequence-specific DNA binding"/>
    <property type="evidence" value="ECO:0007669"/>
    <property type="project" value="InterPro"/>
</dbReference>
<dbReference type="EnsemblPlants" id="evm.model.06.1794">
    <property type="protein sequence ID" value="cds.evm.model.06.1794"/>
    <property type="gene ID" value="evm.TU.06.1794"/>
</dbReference>
<dbReference type="AlphaFoldDB" id="A0A803PW05"/>
<keyword evidence="3" id="KW-0238">DNA-binding</keyword>
<dbReference type="InterPro" id="IPR002100">
    <property type="entry name" value="TF_MADSbox"/>
</dbReference>